<gene>
    <name evidence="2" type="ORF">OF897_05070</name>
</gene>
<feature type="signal peptide" evidence="1">
    <location>
        <begin position="1"/>
        <end position="22"/>
    </location>
</feature>
<sequence length="289" mass="33888">MKSLSLKSLFIILCASINFTFAQSTFKDKYLQFLEETAVVSQNDIKSFMKKKGFSLEDSADKFDSKMFSFKNSSDQSVMVAYTNTGKLYAVNFSIKGYMDEAEDELESKQFKMQDKLLKKNGYKYFFLIDEYKDSTSAMLFTDQHNFNKPSKNDRLVTVDKLKEILGQSNTSVQKILTQKKYFHDEEMDDEKDGRKEEVFIDVDYETEIVVSYKNGKSFIVEVDNITKDDYNNMLQWLKSNKNEKMKPETAMFKTRDSWDIFNGDYTVFLAYENEPNFKPVKIILRKND</sequence>
<dbReference type="Proteomes" id="UP001073122">
    <property type="component" value="Unassembled WGS sequence"/>
</dbReference>
<keyword evidence="1" id="KW-0732">Signal</keyword>
<organism evidence="2 3">
    <name type="scientific">Chryseobacterium formosus</name>
    <dbReference type="NCBI Taxonomy" id="1537363"/>
    <lineage>
        <taxon>Bacteria</taxon>
        <taxon>Pseudomonadati</taxon>
        <taxon>Bacteroidota</taxon>
        <taxon>Flavobacteriia</taxon>
        <taxon>Flavobacteriales</taxon>
        <taxon>Weeksellaceae</taxon>
        <taxon>Chryseobacterium group</taxon>
        <taxon>Chryseobacterium</taxon>
    </lineage>
</organism>
<dbReference type="EMBL" id="JAOVZW010000004">
    <property type="protein sequence ID" value="MCX8523294.1"/>
    <property type="molecule type" value="Genomic_DNA"/>
</dbReference>
<accession>A0ABT3XMF2</accession>
<evidence type="ECO:0000313" key="3">
    <source>
        <dbReference type="Proteomes" id="UP001073122"/>
    </source>
</evidence>
<evidence type="ECO:0000313" key="2">
    <source>
        <dbReference type="EMBL" id="MCX8523294.1"/>
    </source>
</evidence>
<dbReference type="RefSeq" id="WP_267264610.1">
    <property type="nucleotide sequence ID" value="NZ_JAOVZW010000004.1"/>
</dbReference>
<keyword evidence="3" id="KW-1185">Reference proteome</keyword>
<evidence type="ECO:0000256" key="1">
    <source>
        <dbReference type="SAM" id="SignalP"/>
    </source>
</evidence>
<feature type="chain" id="PRO_5045996717" evidence="1">
    <location>
        <begin position="23"/>
        <end position="289"/>
    </location>
</feature>
<protein>
    <submittedName>
        <fullName evidence="2">Uncharacterized protein</fullName>
    </submittedName>
</protein>
<reference evidence="2" key="1">
    <citation type="submission" date="2022-10" db="EMBL/GenBank/DDBJ databases">
        <title>Chryseobacterium sp. nov., a novel bacterial species.</title>
        <authorList>
            <person name="Cao Y."/>
        </authorList>
    </citation>
    <scope>NUCLEOTIDE SEQUENCE</scope>
    <source>
        <strain evidence="2">CCTCC AB2015118</strain>
    </source>
</reference>
<proteinExistence type="predicted"/>
<name>A0ABT3XMF2_9FLAO</name>
<comment type="caution">
    <text evidence="2">The sequence shown here is derived from an EMBL/GenBank/DDBJ whole genome shotgun (WGS) entry which is preliminary data.</text>
</comment>